<dbReference type="AlphaFoldDB" id="A0A5N6KV90"/>
<name>A0A5N6KV90_9ROSI</name>
<sequence>MRSSTTSGGAGMHKVDMAAASPGRAPSQISASQQRYETVSIRSLTAGVRGVAIKGKIVNIYQDRSPGRLPPGAAGAISNERPQVCLGHALTLWTTHVQGMPSMNATGSIMSLLITIFPSRDHSCGFHLDSDAGLNHLDDEHPQHPSSDLMTLRTYLHHGHEKLEPQILVCVRAVSARRTVLLITSAICRFDQRPCLTSSSSTLLEVDPPLHEAIWLRNFAATFSKRVSLSTSVPEDVFHVDAIIGSDERVLYTLSQLDDSVRADPATAFVGYVSVVLLGLHLTTLHQRRQLLSGQCARCNLPLLTNYVDTVCKQCNAEVSLRLNPRIIGLVVDESGSIKEGRLLLTDAA</sequence>
<dbReference type="OrthoDB" id="3248508at2759"/>
<dbReference type="Proteomes" id="UP000327013">
    <property type="component" value="Unassembled WGS sequence"/>
</dbReference>
<evidence type="ECO:0000313" key="2">
    <source>
        <dbReference type="Proteomes" id="UP000327013"/>
    </source>
</evidence>
<reference evidence="1 2" key="1">
    <citation type="submission" date="2019-06" db="EMBL/GenBank/DDBJ databases">
        <title>A chromosomal-level reference genome of Carpinus fangiana (Coryloideae, Betulaceae).</title>
        <authorList>
            <person name="Yang X."/>
            <person name="Wang Z."/>
            <person name="Zhang L."/>
            <person name="Hao G."/>
            <person name="Liu J."/>
            <person name="Yang Y."/>
        </authorList>
    </citation>
    <scope>NUCLEOTIDE SEQUENCE [LARGE SCALE GENOMIC DNA]</scope>
    <source>
        <strain evidence="1">Cfa_2016G</strain>
        <tissue evidence="1">Leaf</tissue>
    </source>
</reference>
<proteinExistence type="predicted"/>
<gene>
    <name evidence="1" type="ORF">FH972_023335</name>
</gene>
<organism evidence="1 2">
    <name type="scientific">Carpinus fangiana</name>
    <dbReference type="NCBI Taxonomy" id="176857"/>
    <lineage>
        <taxon>Eukaryota</taxon>
        <taxon>Viridiplantae</taxon>
        <taxon>Streptophyta</taxon>
        <taxon>Embryophyta</taxon>
        <taxon>Tracheophyta</taxon>
        <taxon>Spermatophyta</taxon>
        <taxon>Magnoliopsida</taxon>
        <taxon>eudicotyledons</taxon>
        <taxon>Gunneridae</taxon>
        <taxon>Pentapetalae</taxon>
        <taxon>rosids</taxon>
        <taxon>fabids</taxon>
        <taxon>Fagales</taxon>
        <taxon>Betulaceae</taxon>
        <taxon>Carpinus</taxon>
    </lineage>
</organism>
<keyword evidence="2" id="KW-1185">Reference proteome</keyword>
<comment type="caution">
    <text evidence="1">The sequence shown here is derived from an EMBL/GenBank/DDBJ whole genome shotgun (WGS) entry which is preliminary data.</text>
</comment>
<protein>
    <submittedName>
        <fullName evidence="1">Uncharacterized protein</fullName>
    </submittedName>
</protein>
<dbReference type="EMBL" id="VIBQ01000013">
    <property type="protein sequence ID" value="KAB8346291.1"/>
    <property type="molecule type" value="Genomic_DNA"/>
</dbReference>
<accession>A0A5N6KV90</accession>
<evidence type="ECO:0000313" key="1">
    <source>
        <dbReference type="EMBL" id="KAB8346291.1"/>
    </source>
</evidence>